<feature type="binding site" evidence="8">
    <location>
        <position position="292"/>
    </location>
    <ligand>
        <name>substrate</name>
    </ligand>
</feature>
<dbReference type="GO" id="GO:0009252">
    <property type="term" value="P:peptidoglycan biosynthetic process"/>
    <property type="evidence" value="ECO:0007669"/>
    <property type="project" value="UniProtKB-KW"/>
</dbReference>
<keyword evidence="13" id="KW-1185">Reference proteome</keyword>
<feature type="active site" description="Proton acceptor" evidence="7">
    <location>
        <position position="122"/>
    </location>
</feature>
<keyword evidence="10" id="KW-1133">Transmembrane helix</keyword>
<proteinExistence type="inferred from homology"/>
<dbReference type="GO" id="GO:0009002">
    <property type="term" value="F:serine-type D-Ala-D-Ala carboxypeptidase activity"/>
    <property type="evidence" value="ECO:0007669"/>
    <property type="project" value="InterPro"/>
</dbReference>
<keyword evidence="6" id="KW-0961">Cell wall biogenesis/degradation</keyword>
<keyword evidence="4" id="KW-0133">Cell shape</keyword>
<keyword evidence="10" id="KW-0472">Membrane</keyword>
<dbReference type="PANTHER" id="PTHR21581">
    <property type="entry name" value="D-ALANYL-D-ALANINE CARBOXYPEPTIDASE"/>
    <property type="match status" value="1"/>
</dbReference>
<evidence type="ECO:0000256" key="9">
    <source>
        <dbReference type="RuleBase" id="RU004016"/>
    </source>
</evidence>
<feature type="active site" evidence="7">
    <location>
        <position position="176"/>
    </location>
</feature>
<dbReference type="AlphaFoldDB" id="A0A1I0CGX9"/>
<comment type="similarity">
    <text evidence="1 9">Belongs to the peptidase S11 family.</text>
</comment>
<evidence type="ECO:0000313" key="12">
    <source>
        <dbReference type="EMBL" id="SET18854.1"/>
    </source>
</evidence>
<feature type="active site" description="Acyl-ester intermediate" evidence="7">
    <location>
        <position position="119"/>
    </location>
</feature>
<keyword evidence="10" id="KW-0812">Transmembrane</keyword>
<dbReference type="EMBL" id="FOIL01000007">
    <property type="protein sequence ID" value="SET18854.1"/>
    <property type="molecule type" value="Genomic_DNA"/>
</dbReference>
<gene>
    <name evidence="12" type="ORF">SAMN04487771_100749</name>
</gene>
<organism evidence="12 13">
    <name type="scientific">[Clostridium] aminophilum</name>
    <dbReference type="NCBI Taxonomy" id="1526"/>
    <lineage>
        <taxon>Bacteria</taxon>
        <taxon>Bacillati</taxon>
        <taxon>Bacillota</taxon>
        <taxon>Clostridia</taxon>
        <taxon>Lachnospirales</taxon>
        <taxon>Lachnospiraceae</taxon>
    </lineage>
</organism>
<dbReference type="eggNOG" id="COG1686">
    <property type="taxonomic scope" value="Bacteria"/>
</dbReference>
<feature type="domain" description="Peptidase S11 D-alanyl-D-alanine carboxypeptidase A N-terminal" evidence="11">
    <location>
        <begin position="90"/>
        <end position="322"/>
    </location>
</feature>
<evidence type="ECO:0000256" key="4">
    <source>
        <dbReference type="ARBA" id="ARBA00022960"/>
    </source>
</evidence>
<keyword evidence="12" id="KW-0121">Carboxypeptidase</keyword>
<evidence type="ECO:0000256" key="6">
    <source>
        <dbReference type="ARBA" id="ARBA00023316"/>
    </source>
</evidence>
<name>A0A1I0CGX9_9FIRM</name>
<protein>
    <submittedName>
        <fullName evidence="12">D-alanyl-D-alanine carboxypeptidase</fullName>
    </submittedName>
</protein>
<keyword evidence="3" id="KW-0378">Hydrolase</keyword>
<dbReference type="SUPFAM" id="SSF56601">
    <property type="entry name" value="beta-lactamase/transpeptidase-like"/>
    <property type="match status" value="1"/>
</dbReference>
<dbReference type="GO" id="GO:0008360">
    <property type="term" value="P:regulation of cell shape"/>
    <property type="evidence" value="ECO:0007669"/>
    <property type="project" value="UniProtKB-KW"/>
</dbReference>
<evidence type="ECO:0000256" key="2">
    <source>
        <dbReference type="ARBA" id="ARBA00022729"/>
    </source>
</evidence>
<sequence length="341" mass="37638">MSTPNIAAGTIRSRRGRRRRRRRQRHLPILLFLLILFCLIGIAVFMLSGLKKSYSTSKRYPRFMKTGDLPLMTEDLAVIDPQEEYDASVTSSEAGIVLNATDKTVVYSKNPYERLYPASLTKVMTALLVFEKGGLDETVEVTKDAVITENGASLAGIKPGDQITVRELLYGLLLPSGNDAANALAFYTSGSVDAFVGEMNRKAALLGCAGTHFVNTNGLSDDQHYTTAYDFCLIFQKALEYPEFREIISTRQHVGNWISSDGTGMAKTWDNSNWYLTKKVASPKGVTVIGGKTGTTRAAGSCLVMASENEEEKEFISIVLKSENHDTLYQNMTNMIGKIKE</sequence>
<evidence type="ECO:0000256" key="5">
    <source>
        <dbReference type="ARBA" id="ARBA00022984"/>
    </source>
</evidence>
<dbReference type="Gene3D" id="3.40.710.10">
    <property type="entry name" value="DD-peptidase/beta-lactamase superfamily"/>
    <property type="match status" value="1"/>
</dbReference>
<dbReference type="InterPro" id="IPR001967">
    <property type="entry name" value="Peptidase_S11_N"/>
</dbReference>
<dbReference type="GO" id="GO:0006508">
    <property type="term" value="P:proteolysis"/>
    <property type="evidence" value="ECO:0007669"/>
    <property type="project" value="InterPro"/>
</dbReference>
<dbReference type="Proteomes" id="UP000199820">
    <property type="component" value="Unassembled WGS sequence"/>
</dbReference>
<dbReference type="PANTHER" id="PTHR21581:SF6">
    <property type="entry name" value="TRAFFICKING PROTEIN PARTICLE COMPLEX SUBUNIT 12"/>
    <property type="match status" value="1"/>
</dbReference>
<dbReference type="InterPro" id="IPR012338">
    <property type="entry name" value="Beta-lactam/transpept-like"/>
</dbReference>
<evidence type="ECO:0000256" key="3">
    <source>
        <dbReference type="ARBA" id="ARBA00022801"/>
    </source>
</evidence>
<keyword evidence="5" id="KW-0573">Peptidoglycan synthesis</keyword>
<evidence type="ECO:0000256" key="7">
    <source>
        <dbReference type="PIRSR" id="PIRSR618044-1"/>
    </source>
</evidence>
<feature type="transmembrane region" description="Helical" evidence="10">
    <location>
        <begin position="27"/>
        <end position="50"/>
    </location>
</feature>
<reference evidence="12 13" key="1">
    <citation type="submission" date="2016-10" db="EMBL/GenBank/DDBJ databases">
        <authorList>
            <person name="de Groot N.N."/>
        </authorList>
    </citation>
    <scope>NUCLEOTIDE SEQUENCE [LARGE SCALE GENOMIC DNA]</scope>
    <source>
        <strain evidence="12 13">KH1P1</strain>
    </source>
</reference>
<dbReference type="PRINTS" id="PR00725">
    <property type="entry name" value="DADACBPTASE1"/>
</dbReference>
<dbReference type="STRING" id="1526.SAMN02910262_00548"/>
<evidence type="ECO:0000256" key="10">
    <source>
        <dbReference type="SAM" id="Phobius"/>
    </source>
</evidence>
<dbReference type="InterPro" id="IPR018044">
    <property type="entry name" value="Peptidase_S11"/>
</dbReference>
<dbReference type="GO" id="GO:0071555">
    <property type="term" value="P:cell wall organization"/>
    <property type="evidence" value="ECO:0007669"/>
    <property type="project" value="UniProtKB-KW"/>
</dbReference>
<evidence type="ECO:0000256" key="1">
    <source>
        <dbReference type="ARBA" id="ARBA00007164"/>
    </source>
</evidence>
<keyword evidence="2" id="KW-0732">Signal</keyword>
<accession>A0A1I0CGX9</accession>
<evidence type="ECO:0000313" key="13">
    <source>
        <dbReference type="Proteomes" id="UP000199820"/>
    </source>
</evidence>
<keyword evidence="12" id="KW-0645">Protease</keyword>
<dbReference type="Pfam" id="PF00768">
    <property type="entry name" value="Peptidase_S11"/>
    <property type="match status" value="1"/>
</dbReference>
<dbReference type="OrthoDB" id="9791132at2"/>
<evidence type="ECO:0000256" key="8">
    <source>
        <dbReference type="PIRSR" id="PIRSR618044-2"/>
    </source>
</evidence>
<evidence type="ECO:0000259" key="11">
    <source>
        <dbReference type="Pfam" id="PF00768"/>
    </source>
</evidence>